<evidence type="ECO:0000313" key="5">
    <source>
        <dbReference type="Proteomes" id="UP000241986"/>
    </source>
</evidence>
<name>A0A2T4MWC2_AERVE</name>
<evidence type="ECO:0000256" key="3">
    <source>
        <dbReference type="ARBA" id="ARBA00048707"/>
    </source>
</evidence>
<dbReference type="Pfam" id="PF01981">
    <property type="entry name" value="PTH2"/>
    <property type="match status" value="1"/>
</dbReference>
<dbReference type="AlphaFoldDB" id="A0A2T4MWC2"/>
<reference evidence="4 5" key="1">
    <citation type="submission" date="2018-03" db="EMBL/GenBank/DDBJ databases">
        <title>Aeromonas veronii whole genome sequencing and analysis.</title>
        <authorList>
            <person name="Xie H."/>
            <person name="Liu T."/>
            <person name="Wang K."/>
        </authorList>
    </citation>
    <scope>NUCLEOTIDE SEQUENCE [LARGE SCALE GENOMIC DNA]</scope>
    <source>
        <strain evidence="4 5">XH.VA.1</strain>
    </source>
</reference>
<comment type="catalytic activity">
    <reaction evidence="3">
        <text>an N-acyl-L-alpha-aminoacyl-tRNA + H2O = an N-acyl-L-amino acid + a tRNA + H(+)</text>
        <dbReference type="Rhea" id="RHEA:54448"/>
        <dbReference type="Rhea" id="RHEA-COMP:10123"/>
        <dbReference type="Rhea" id="RHEA-COMP:13883"/>
        <dbReference type="ChEBI" id="CHEBI:15377"/>
        <dbReference type="ChEBI" id="CHEBI:15378"/>
        <dbReference type="ChEBI" id="CHEBI:59874"/>
        <dbReference type="ChEBI" id="CHEBI:78442"/>
        <dbReference type="ChEBI" id="CHEBI:138191"/>
        <dbReference type="EC" id="3.1.1.29"/>
    </reaction>
</comment>
<dbReference type="GO" id="GO:0004045">
    <property type="term" value="F:peptidyl-tRNA hydrolase activity"/>
    <property type="evidence" value="ECO:0007669"/>
    <property type="project" value="UniProtKB-EC"/>
</dbReference>
<dbReference type="Gene3D" id="3.40.1490.10">
    <property type="entry name" value="Bit1"/>
    <property type="match status" value="1"/>
</dbReference>
<evidence type="ECO:0000256" key="1">
    <source>
        <dbReference type="ARBA" id="ARBA00013260"/>
    </source>
</evidence>
<dbReference type="InterPro" id="IPR002833">
    <property type="entry name" value="PTH2"/>
</dbReference>
<evidence type="ECO:0000256" key="2">
    <source>
        <dbReference type="ARBA" id="ARBA00022801"/>
    </source>
</evidence>
<organism evidence="4 5">
    <name type="scientific">Aeromonas veronii</name>
    <dbReference type="NCBI Taxonomy" id="654"/>
    <lineage>
        <taxon>Bacteria</taxon>
        <taxon>Pseudomonadati</taxon>
        <taxon>Pseudomonadota</taxon>
        <taxon>Gammaproteobacteria</taxon>
        <taxon>Aeromonadales</taxon>
        <taxon>Aeromonadaceae</taxon>
        <taxon>Aeromonas</taxon>
    </lineage>
</organism>
<accession>A0A2T4MWC2</accession>
<protein>
    <recommendedName>
        <fullName evidence="1">peptidyl-tRNA hydrolase</fullName>
        <ecNumber evidence="1">3.1.1.29</ecNumber>
    </recommendedName>
</protein>
<proteinExistence type="predicted"/>
<comment type="caution">
    <text evidence="4">The sequence shown here is derived from an EMBL/GenBank/DDBJ whole genome shotgun (WGS) entry which is preliminary data.</text>
</comment>
<dbReference type="InterPro" id="IPR023476">
    <property type="entry name" value="Pep_tRNA_hydro_II_dom_sf"/>
</dbReference>
<dbReference type="RefSeq" id="WP_107684522.1">
    <property type="nucleotide sequence ID" value="NZ_PZKL01000045.1"/>
</dbReference>
<dbReference type="Proteomes" id="UP000241986">
    <property type="component" value="Unassembled WGS sequence"/>
</dbReference>
<keyword evidence="2" id="KW-0378">Hydrolase</keyword>
<dbReference type="EMBL" id="PZKL01000045">
    <property type="protein sequence ID" value="PTH78897.1"/>
    <property type="molecule type" value="Genomic_DNA"/>
</dbReference>
<gene>
    <name evidence="4" type="ORF">DAA48_20865</name>
</gene>
<dbReference type="EC" id="3.1.1.29" evidence="1"/>
<dbReference type="SUPFAM" id="SSF102462">
    <property type="entry name" value="Peptidyl-tRNA hydrolase II"/>
    <property type="match status" value="1"/>
</dbReference>
<sequence length="331" mass="37523">MANKNRSERIMERLEKLRNSEKKILGNLSEPERAAFLFIHDEPEISAQQNAVNAIRNREKMGINVSGVKNKMLKMAKQMDERVKVKLERPILMIKKDLNMPHGKLCAQVSHAISLMILNLMTGDYEYRQISEVNQEKLESWLEKGCPVQCVMIDTAAFNERLAAEPKGFATVIEDHGRTVFNGQKTVTVAAMPYGFDVPTVTDGYIMAKEKPQTNDEKRQVFIVDTSSKNKLEDLISMTIIATTLCIMGHRVDYCGYDFSSTHMSEWLDGGFAKIFLSTKDIEKNKGSLIEKELSFIEIAPHKDPEKTKMLCLLPFSKEEVGNVTEGLRTL</sequence>
<evidence type="ECO:0000313" key="4">
    <source>
        <dbReference type="EMBL" id="PTH78897.1"/>
    </source>
</evidence>